<dbReference type="SUPFAM" id="SSF53098">
    <property type="entry name" value="Ribonuclease H-like"/>
    <property type="match status" value="1"/>
</dbReference>
<evidence type="ECO:0000259" key="2">
    <source>
        <dbReference type="PROSITE" id="PS50994"/>
    </source>
</evidence>
<dbReference type="GO" id="GO:0003676">
    <property type="term" value="F:nucleic acid binding"/>
    <property type="evidence" value="ECO:0007669"/>
    <property type="project" value="InterPro"/>
</dbReference>
<dbReference type="InterPro" id="IPR013103">
    <property type="entry name" value="RVT_2"/>
</dbReference>
<feature type="region of interest" description="Disordered" evidence="1">
    <location>
        <begin position="391"/>
        <end position="433"/>
    </location>
</feature>
<feature type="domain" description="Integrase catalytic" evidence="2">
    <location>
        <begin position="1510"/>
        <end position="1679"/>
    </location>
</feature>
<feature type="region of interest" description="Disordered" evidence="1">
    <location>
        <begin position="770"/>
        <end position="824"/>
    </location>
</feature>
<feature type="region of interest" description="Disordered" evidence="1">
    <location>
        <begin position="487"/>
        <end position="511"/>
    </location>
</feature>
<evidence type="ECO:0000313" key="4">
    <source>
        <dbReference type="EMBL" id="CAL4777521.1"/>
    </source>
</evidence>
<reference evidence="3" key="1">
    <citation type="submission" date="2022-10" db="EMBL/GenBank/DDBJ databases">
        <authorList>
            <person name="Chen Y."/>
            <person name="Dougan E. K."/>
            <person name="Chan C."/>
            <person name="Rhodes N."/>
            <person name="Thang M."/>
        </authorList>
    </citation>
    <scope>NUCLEOTIDE SEQUENCE</scope>
</reference>
<name>A0A9P1CEB4_9DINO</name>
<organism evidence="3">
    <name type="scientific">Cladocopium goreaui</name>
    <dbReference type="NCBI Taxonomy" id="2562237"/>
    <lineage>
        <taxon>Eukaryota</taxon>
        <taxon>Sar</taxon>
        <taxon>Alveolata</taxon>
        <taxon>Dinophyceae</taxon>
        <taxon>Suessiales</taxon>
        <taxon>Symbiodiniaceae</taxon>
        <taxon>Cladocopium</taxon>
    </lineage>
</organism>
<dbReference type="PROSITE" id="PS50994">
    <property type="entry name" value="INTEGRASE"/>
    <property type="match status" value="1"/>
</dbReference>
<gene>
    <name evidence="3" type="ORF">C1SCF055_LOCUS17216</name>
</gene>
<feature type="region of interest" description="Disordered" evidence="1">
    <location>
        <begin position="1999"/>
        <end position="2020"/>
    </location>
</feature>
<feature type="compositionally biased region" description="Low complexity" evidence="1">
    <location>
        <begin position="487"/>
        <end position="498"/>
    </location>
</feature>
<feature type="region of interest" description="Disordered" evidence="1">
    <location>
        <begin position="572"/>
        <end position="622"/>
    </location>
</feature>
<accession>A0A9P1CEB4</accession>
<feature type="compositionally biased region" description="Low complexity" evidence="1">
    <location>
        <begin position="1943"/>
        <end position="1954"/>
    </location>
</feature>
<dbReference type="InterPro" id="IPR001584">
    <property type="entry name" value="Integrase_cat-core"/>
</dbReference>
<feature type="region of interest" description="Disordered" evidence="1">
    <location>
        <begin position="698"/>
        <end position="725"/>
    </location>
</feature>
<feature type="compositionally biased region" description="Low complexity" evidence="1">
    <location>
        <begin position="700"/>
        <end position="712"/>
    </location>
</feature>
<dbReference type="Proteomes" id="UP001152797">
    <property type="component" value="Unassembled WGS sequence"/>
</dbReference>
<dbReference type="InterPro" id="IPR036397">
    <property type="entry name" value="RNaseH_sf"/>
</dbReference>
<proteinExistence type="predicted"/>
<feature type="compositionally biased region" description="Basic and acidic residues" evidence="1">
    <location>
        <begin position="242"/>
        <end position="253"/>
    </location>
</feature>
<evidence type="ECO:0000313" key="5">
    <source>
        <dbReference type="Proteomes" id="UP001152797"/>
    </source>
</evidence>
<feature type="compositionally biased region" description="Polar residues" evidence="1">
    <location>
        <begin position="771"/>
        <end position="787"/>
    </location>
</feature>
<protein>
    <recommendedName>
        <fullName evidence="2">Integrase catalytic domain-containing protein</fullName>
    </recommendedName>
</protein>
<keyword evidence="5" id="KW-1185">Reference proteome</keyword>
<dbReference type="OrthoDB" id="425085at2759"/>
<feature type="compositionally biased region" description="Basic residues" evidence="1">
    <location>
        <begin position="2003"/>
        <end position="2013"/>
    </location>
</feature>
<evidence type="ECO:0000313" key="3">
    <source>
        <dbReference type="EMBL" id="CAI3990209.1"/>
    </source>
</evidence>
<sequence length="2692" mass="298065">MSALECLHWRNFNQTSDDLVGTEGKNGVPRYDGEAAKLAEYSFRVKMMEARTAAMDQTEAKKLGPLGLRLIEGLRGQALQVAKGLDVKKLATDDGPTLLVDTLYKAFKPRRDQEARELYNAGAQTNGVLSRQPTESMTSFCLRRRTWYAMLRDLDDSLQLPDNLLAEQTLVCAGLNYDHQLMIRTALQGRITVNSVMDELIAQHSRIHEIEARRGGDFSHGRGRGKGNRYPSRLQKPWQSYHAEDDGEWHGESWDNSSQSLGGYEDEAQSSYYGSTMSTYDGENYNTEEHYEDADPYIDSYANLVEYGLDEHNTEALDYAAEIIQAEGEIYFAHKRAQHAGLAGFGGFVDKGKSKGKGKSRMTNDEKKARIEALKKRTVCRRCGQTGHWSTDAVCPKNRQGYGKGAGPNSPTSSGGGSPKGGKSPGKGSPKPRMVYFTVNEYTGYNGDGSENAESYMAVNPTPGGRELTADEMLDQALAEHHARQLAAAAAATNPHALPGGLPELPVHGGVPHQAVAQPAALHPHELPPDMQLVHHRAAEHLVPVPEDDMDYDDMTPPFTAFGQQVALQPAPATPMRMPTPAATSPTPTARSTSAEVFSTPPSGPAERECEHKRTTKQGSNAHTLREKCLDCGKLLKSEAREAAASMETRDRNECPHVRKDFRGTTGTSWKWTCKDCGESRTGHKQPGQTGEAAWRAYDTSTPPSLPPMSSSGYTPSPASPHATDEPGRVIELMQIAIGVQYDLTNQNPIGAEQLDVIYNKCRNRVYGTNFDPTASMSRSGTTSHRFSPTTVTATSPPRPRSTASSAPPSPTPSRTSVASSSSYVARDVKAEELEQWEDETLKSGAHSGVRFGIVRSGDRRYCAFIVQKYQTGGLREPSLIEFARYLILMDQRQGDASFMAIHGEGLPEDSMLAVIDTGCNNTCHGSRWFDSYQKMMNLDIPLEQTTGNYLGVGGKIKVKGQRRIPVVFQLKDGGEGHGTIVSTELEESDAPLLLSTRAQRALGLTIDLGDHDEDVNIYSKTMNGDLEVINRGGLPALRLLPGEHREGDYVFHSDVNETPVYVDTEEESTNDGDSPKAEIEEEDTLGYLSLEECSIKAMTKGQKKKLQQSLETVEKEDAALWSTLRSEKPIKPGASRRLLSRGCGTFLMEIFAGAATLTWMAASWGLPVSEPIDCLYNYDLLKPAHRAEVERRIQVEDPFLLSLAPICGPWSTMQRINLARGGETQAKILEDRKKWYPVIQWIVNLIKDRLGKGREVILESPYYGLLWELKCIDDLMAENPENALTGEHLELMHIDQCQYGLRDPSTGLALQKATGLLTASEWMKLRLQRRCGKDHQHRPIEGSNISKTAEQWPPELCEQILGGALDEMIYGNLNMAFPAELEVEEHQEQGPLDGVFNPDDLAPIPKRRRTDDPDFVMEEKMQEDATMADMPDVAMKQEEHRRQNWLKLPREKRLALRRLHNMTGHCSHAAMTRMLKASGSDRDVIQAVKFFQCQVCAETAKEEKANVTKPPRPAHQQRFNYEVSADVFEVHDAAGARHSVLSLVDVATKFHVAGRVGGGGVPSSRICAQMINTTWLSWAGAPDYFVCDQGVHNRGKVAHLLEAHGTTIRQTAARAPFQLGVGERHGGLLKEIMKRVIHERQLQGADDIAALCSEAAKVKNSLLNHAGYTPSQWVMGFMPEDKTSIFSCDFDENMGVHQNLVSMEEDERGPQDVFQKQLLLRQFAKQAYMEADSCQKIRKSLLRKSVPMRGPYQPGDLVSFLKKDRWLGPARVLANEGRSSLWLVHNGVTVLVAETACRPATSQEILKKHVLELRPSRKRKRMLYLDELDDDPMPFDEDLVTAQNLRDPGQSPYADLQEDDSGRTVAPRLGAPGPSDSLQGGLFQHGGLPVPPGLPAQAVGPPPGLDLPEEMDGDPEVSSPVAGQQQQEVPTAAQPSPPEPEVTPATSTSAVAAGHTPLPAGEPTTTSLSQALRRSPDLLDGHFSRGSQNRSMYSFLANRSENKKRKVKKKPQKAGAGRELNFEKEDDAVKKELIQARIKEWNNWVKYTDVKAISKDELEKLKKDNPTLKVIPTRWVDVNKSEIDEEPRYKSRLVVRGDLENATSMRTDSPTASTTMLNCVFALSACKRTSLRAGDISAAFLQGSTLDRILVLSKPKGGIPSDDGTINYEEEYYIVSSTVYGTKDAPRGWFKVLDGTVKEEGFKQVPFEPAAYTLLDDDGQLAGMMVVHVDDMIWTGNQFIMDKMDRICQKFKFGKLEIDEFRFCGRDVKRTAEGISITCPTLIEKVKPIYLSVGDRREPSKPVTEDIRSQLRSIIGSLAWLARVCRPDLSYAVCRMQSTVHTATMDDVKYANGVIRYAQKTKAKGLFYPSGCFDFNNLRIVAVQDASHAADFDVSGSGKRLGHRSQSGRLLFLADKSFQTSRKGILLPIEWHSTVLKRVCRSTLQAETLSLLHGAEEADHLRFSLYGLWHPDGRGQDWEVAAQDAIGVDWFTDCRSLWEHCNQSGASVVSDKRLAIDLSQIRQHVWRAPGELVGDPLLTDHIPGDATTRLLWTSTDRMVADPLTKGMKHDGLDSVMRGQSIDLTPTKLKACETEGDIQVNIGLEVTQPVARAALRRSLTPKLRSGEFQGPADVEPLICEEDVCPKEEKVLKKELPDFCEGSECTVDECCDPKPKSASQMWLDALDLGDMQR</sequence>
<dbReference type="EMBL" id="CAMXCT020001446">
    <property type="protein sequence ID" value="CAL1143584.1"/>
    <property type="molecule type" value="Genomic_DNA"/>
</dbReference>
<dbReference type="GO" id="GO:0015074">
    <property type="term" value="P:DNA integration"/>
    <property type="evidence" value="ECO:0007669"/>
    <property type="project" value="InterPro"/>
</dbReference>
<dbReference type="Pfam" id="PF07727">
    <property type="entry name" value="RVT_2"/>
    <property type="match status" value="1"/>
</dbReference>
<feature type="compositionally biased region" description="Low complexity" evidence="1">
    <location>
        <begin position="788"/>
        <end position="823"/>
    </location>
</feature>
<dbReference type="InterPro" id="IPR012337">
    <property type="entry name" value="RNaseH-like_sf"/>
</dbReference>
<feature type="region of interest" description="Disordered" evidence="1">
    <location>
        <begin position="1391"/>
        <end position="1411"/>
    </location>
</feature>
<feature type="compositionally biased region" description="Pro residues" evidence="1">
    <location>
        <begin position="1890"/>
        <end position="1906"/>
    </location>
</feature>
<feature type="region of interest" description="Disordered" evidence="1">
    <location>
        <begin position="1846"/>
        <end position="1970"/>
    </location>
</feature>
<comment type="caution">
    <text evidence="3">The sequence shown here is derived from an EMBL/GenBank/DDBJ whole genome shotgun (WGS) entry which is preliminary data.</text>
</comment>
<dbReference type="Gene3D" id="3.30.420.10">
    <property type="entry name" value="Ribonuclease H-like superfamily/Ribonuclease H"/>
    <property type="match status" value="1"/>
</dbReference>
<feature type="compositionally biased region" description="Gly residues" evidence="1">
    <location>
        <begin position="414"/>
        <end position="425"/>
    </location>
</feature>
<dbReference type="EMBL" id="CAMXCT030001446">
    <property type="protein sequence ID" value="CAL4777521.1"/>
    <property type="molecule type" value="Genomic_DNA"/>
</dbReference>
<evidence type="ECO:0000256" key="1">
    <source>
        <dbReference type="SAM" id="MobiDB-lite"/>
    </source>
</evidence>
<reference evidence="4 5" key="2">
    <citation type="submission" date="2024-05" db="EMBL/GenBank/DDBJ databases">
        <authorList>
            <person name="Chen Y."/>
            <person name="Shah S."/>
            <person name="Dougan E. K."/>
            <person name="Thang M."/>
            <person name="Chan C."/>
        </authorList>
    </citation>
    <scope>NUCLEOTIDE SEQUENCE [LARGE SCALE GENOMIC DNA]</scope>
</reference>
<dbReference type="EMBL" id="CAMXCT010001446">
    <property type="protein sequence ID" value="CAI3990209.1"/>
    <property type="molecule type" value="Genomic_DNA"/>
</dbReference>
<feature type="compositionally biased region" description="Low complexity" evidence="1">
    <location>
        <begin position="572"/>
        <end position="595"/>
    </location>
</feature>
<feature type="region of interest" description="Disordered" evidence="1">
    <location>
        <begin position="212"/>
        <end position="262"/>
    </location>
</feature>